<sequence>MITSTTSWVDRPQGWLATWQATRLALPFTWLTRVLLWLAFLPSGWVKLLGQPFTVLPPSDPVGYFFDALLRTGLYYQFIGAAQLLAGLLILIPRTAAVGAILYLCLITNIFVITVSLDFEGTPVITGLMLLAALYLLAWEYPRWRSLLEPARSA</sequence>
<name>A0ABQ3K1V0_9DEIO</name>
<evidence type="ECO:0000313" key="2">
    <source>
        <dbReference type="EMBL" id="GHF99362.1"/>
    </source>
</evidence>
<organism evidence="2 3">
    <name type="scientific">Deinococcus piscis</name>
    <dbReference type="NCBI Taxonomy" id="394230"/>
    <lineage>
        <taxon>Bacteria</taxon>
        <taxon>Thermotogati</taxon>
        <taxon>Deinococcota</taxon>
        <taxon>Deinococci</taxon>
        <taxon>Deinococcales</taxon>
        <taxon>Deinococcaceae</taxon>
        <taxon>Deinococcus</taxon>
    </lineage>
</organism>
<feature type="transmembrane region" description="Helical" evidence="1">
    <location>
        <begin position="21"/>
        <end position="40"/>
    </location>
</feature>
<feature type="transmembrane region" description="Helical" evidence="1">
    <location>
        <begin position="100"/>
        <end position="117"/>
    </location>
</feature>
<dbReference type="Proteomes" id="UP000632154">
    <property type="component" value="Unassembled WGS sequence"/>
</dbReference>
<accession>A0ABQ3K1V0</accession>
<evidence type="ECO:0000256" key="1">
    <source>
        <dbReference type="SAM" id="Phobius"/>
    </source>
</evidence>
<protein>
    <recommendedName>
        <fullName evidence="4">DoxX family protein</fullName>
    </recommendedName>
</protein>
<gene>
    <name evidence="2" type="ORF">GCM10017783_09220</name>
</gene>
<comment type="caution">
    <text evidence="2">The sequence shown here is derived from an EMBL/GenBank/DDBJ whole genome shotgun (WGS) entry which is preliminary data.</text>
</comment>
<keyword evidence="1" id="KW-1133">Transmembrane helix</keyword>
<dbReference type="RefSeq" id="WP_189642507.1">
    <property type="nucleotide sequence ID" value="NZ_BNAL01000008.1"/>
</dbReference>
<feature type="transmembrane region" description="Helical" evidence="1">
    <location>
        <begin position="74"/>
        <end position="93"/>
    </location>
</feature>
<proteinExistence type="predicted"/>
<evidence type="ECO:0008006" key="4">
    <source>
        <dbReference type="Google" id="ProtNLM"/>
    </source>
</evidence>
<evidence type="ECO:0000313" key="3">
    <source>
        <dbReference type="Proteomes" id="UP000632154"/>
    </source>
</evidence>
<keyword evidence="3" id="KW-1185">Reference proteome</keyword>
<reference evidence="3" key="1">
    <citation type="journal article" date="2019" name="Int. J. Syst. Evol. Microbiol.">
        <title>The Global Catalogue of Microorganisms (GCM) 10K type strain sequencing project: providing services to taxonomists for standard genome sequencing and annotation.</title>
        <authorList>
            <consortium name="The Broad Institute Genomics Platform"/>
            <consortium name="The Broad Institute Genome Sequencing Center for Infectious Disease"/>
            <person name="Wu L."/>
            <person name="Ma J."/>
        </authorList>
    </citation>
    <scope>NUCLEOTIDE SEQUENCE [LARGE SCALE GENOMIC DNA]</scope>
    <source>
        <strain evidence="3">CGMCC 1.18439</strain>
    </source>
</reference>
<feature type="transmembrane region" description="Helical" evidence="1">
    <location>
        <begin position="123"/>
        <end position="142"/>
    </location>
</feature>
<keyword evidence="1" id="KW-0812">Transmembrane</keyword>
<keyword evidence="1" id="KW-0472">Membrane</keyword>
<dbReference type="EMBL" id="BNAL01000008">
    <property type="protein sequence ID" value="GHF99362.1"/>
    <property type="molecule type" value="Genomic_DNA"/>
</dbReference>